<gene>
    <name evidence="3" type="ORF">K470DRAFT_271930</name>
</gene>
<feature type="region of interest" description="Disordered" evidence="2">
    <location>
        <begin position="48"/>
        <end position="154"/>
    </location>
</feature>
<keyword evidence="4" id="KW-1185">Reference proteome</keyword>
<feature type="compositionally biased region" description="Basic residues" evidence="2">
    <location>
        <begin position="130"/>
        <end position="139"/>
    </location>
</feature>
<proteinExistence type="predicted"/>
<feature type="compositionally biased region" description="Polar residues" evidence="2">
    <location>
        <begin position="349"/>
        <end position="359"/>
    </location>
</feature>
<reference evidence="3" key="1">
    <citation type="journal article" date="2020" name="Stud. Mycol.">
        <title>101 Dothideomycetes genomes: a test case for predicting lifestyles and emergence of pathogens.</title>
        <authorList>
            <person name="Haridas S."/>
            <person name="Albert R."/>
            <person name="Binder M."/>
            <person name="Bloem J."/>
            <person name="Labutti K."/>
            <person name="Salamov A."/>
            <person name="Andreopoulos B."/>
            <person name="Baker S."/>
            <person name="Barry K."/>
            <person name="Bills G."/>
            <person name="Bluhm B."/>
            <person name="Cannon C."/>
            <person name="Castanera R."/>
            <person name="Culley D."/>
            <person name="Daum C."/>
            <person name="Ezra D."/>
            <person name="Gonzalez J."/>
            <person name="Henrissat B."/>
            <person name="Kuo A."/>
            <person name="Liang C."/>
            <person name="Lipzen A."/>
            <person name="Lutzoni F."/>
            <person name="Magnuson J."/>
            <person name="Mondo S."/>
            <person name="Nolan M."/>
            <person name="Ohm R."/>
            <person name="Pangilinan J."/>
            <person name="Park H.-J."/>
            <person name="Ramirez L."/>
            <person name="Alfaro M."/>
            <person name="Sun H."/>
            <person name="Tritt A."/>
            <person name="Yoshinaga Y."/>
            <person name="Zwiers L.-H."/>
            <person name="Turgeon B."/>
            <person name="Goodwin S."/>
            <person name="Spatafora J."/>
            <person name="Crous P."/>
            <person name="Grigoriev I."/>
        </authorList>
    </citation>
    <scope>NUCLEOTIDE SEQUENCE</scope>
    <source>
        <strain evidence="3">CBS 480.64</strain>
    </source>
</reference>
<sequence>MATAVPARAAQATPERPLLTSAAALVCDRVAETWAGKRVVSTLAWLRSPSPTATPMNSPPPPASPRLTESPPKQPEQPSPRLSGPGTSRQARRLQLRNAGFRASPIPPRRVTPLATSPPPTSPEPTPPRGGRRSLRVKSRSVAGTRRSASGEARSYVEHVETELAAAEARLRALNSPTLTREHKARERNLRQEIRRLHADVAGWEAKYEERVDEAVRDAAQRSHAAELALRQAKDTLIQLQHELEMTRARLAEVERQRADAEAANEQIEKRFEIVSGLLAESPTRVDISAPPGRHSRPVSMVPLFPTARVAVSPDRHSQTLPSSPMTPVLVRATSPTSESLFSPRADDSPTTSSWQGFQARNRPRRMRRFGGSIALKPLILPTSSSACDTDGSPMSRRATLSTASSPSELGTEVTPTPAATLQYELREVSSSTWSSPWPHSPTHCAMDAGAMPTWHRMARQLVSTVNRNPRLSGTLRGVQWWLVGVLLGPMTRNRLLPPLTPPPSRNPSRPDIMSGPGKRICNPETEEVSKHSPWLWLKFTLTLALAVGVAFKDGPASLMAPPSPRRASEQCT</sequence>
<protein>
    <submittedName>
        <fullName evidence="3">Uncharacterized protein</fullName>
    </submittedName>
</protein>
<keyword evidence="1" id="KW-0175">Coiled coil</keyword>
<organism evidence="3 4">
    <name type="scientific">Piedraia hortae CBS 480.64</name>
    <dbReference type="NCBI Taxonomy" id="1314780"/>
    <lineage>
        <taxon>Eukaryota</taxon>
        <taxon>Fungi</taxon>
        <taxon>Dikarya</taxon>
        <taxon>Ascomycota</taxon>
        <taxon>Pezizomycotina</taxon>
        <taxon>Dothideomycetes</taxon>
        <taxon>Dothideomycetidae</taxon>
        <taxon>Capnodiales</taxon>
        <taxon>Piedraiaceae</taxon>
        <taxon>Piedraia</taxon>
    </lineage>
</organism>
<feature type="region of interest" description="Disordered" evidence="2">
    <location>
        <begin position="385"/>
        <end position="416"/>
    </location>
</feature>
<evidence type="ECO:0000256" key="2">
    <source>
        <dbReference type="SAM" id="MobiDB-lite"/>
    </source>
</evidence>
<dbReference type="EMBL" id="MU005999">
    <property type="protein sequence ID" value="KAF2858966.1"/>
    <property type="molecule type" value="Genomic_DNA"/>
</dbReference>
<feature type="compositionally biased region" description="Pro residues" evidence="2">
    <location>
        <begin position="105"/>
        <end position="128"/>
    </location>
</feature>
<dbReference type="OrthoDB" id="5343018at2759"/>
<feature type="region of interest" description="Disordered" evidence="2">
    <location>
        <begin position="338"/>
        <end position="360"/>
    </location>
</feature>
<feature type="region of interest" description="Disordered" evidence="2">
    <location>
        <begin position="497"/>
        <end position="517"/>
    </location>
</feature>
<evidence type="ECO:0000313" key="4">
    <source>
        <dbReference type="Proteomes" id="UP000799421"/>
    </source>
</evidence>
<evidence type="ECO:0000313" key="3">
    <source>
        <dbReference type="EMBL" id="KAF2858966.1"/>
    </source>
</evidence>
<feature type="compositionally biased region" description="Polar residues" evidence="2">
    <location>
        <begin position="399"/>
        <end position="416"/>
    </location>
</feature>
<dbReference type="Proteomes" id="UP000799421">
    <property type="component" value="Unassembled WGS sequence"/>
</dbReference>
<accession>A0A6A7BUF0</accession>
<feature type="coiled-coil region" evidence="1">
    <location>
        <begin position="187"/>
        <end position="271"/>
    </location>
</feature>
<evidence type="ECO:0000256" key="1">
    <source>
        <dbReference type="SAM" id="Coils"/>
    </source>
</evidence>
<name>A0A6A7BUF0_9PEZI</name>
<dbReference type="AlphaFoldDB" id="A0A6A7BUF0"/>